<keyword evidence="3" id="KW-1185">Reference proteome</keyword>
<gene>
    <name evidence="2" type="ORF">D0Y65_018808</name>
</gene>
<protein>
    <submittedName>
        <fullName evidence="2">Uncharacterized protein</fullName>
    </submittedName>
</protein>
<evidence type="ECO:0000256" key="1">
    <source>
        <dbReference type="SAM" id="Phobius"/>
    </source>
</evidence>
<dbReference type="Proteomes" id="UP000289340">
    <property type="component" value="Chromosome 7"/>
</dbReference>
<proteinExistence type="predicted"/>
<dbReference type="EMBL" id="QZWG01000007">
    <property type="protein sequence ID" value="RZC04383.1"/>
    <property type="molecule type" value="Genomic_DNA"/>
</dbReference>
<feature type="transmembrane region" description="Helical" evidence="1">
    <location>
        <begin position="107"/>
        <end position="126"/>
    </location>
</feature>
<accession>A0A445K0Q4</accession>
<sequence>MLKMALTPRLIRLLISLVEESLKETLLPSEKITEEVGIGSIKCLDAYELDSSMFNAKPKVFNSQTAAPQYKKLMDEITKYVIEDLYKNTVPEDFDRSHQVQSAKNQVVLLWFCIWLIGVLAIFFFISDIHCPYLNY</sequence>
<keyword evidence="1" id="KW-0812">Transmembrane</keyword>
<evidence type="ECO:0000313" key="3">
    <source>
        <dbReference type="Proteomes" id="UP000289340"/>
    </source>
</evidence>
<keyword evidence="1" id="KW-1133">Transmembrane helix</keyword>
<evidence type="ECO:0000313" key="2">
    <source>
        <dbReference type="EMBL" id="RZC04383.1"/>
    </source>
</evidence>
<name>A0A445K0Q4_GLYSO</name>
<dbReference type="AlphaFoldDB" id="A0A445K0Q4"/>
<comment type="caution">
    <text evidence="2">The sequence shown here is derived from an EMBL/GenBank/DDBJ whole genome shotgun (WGS) entry which is preliminary data.</text>
</comment>
<reference evidence="2 3" key="1">
    <citation type="submission" date="2018-09" db="EMBL/GenBank/DDBJ databases">
        <title>A high-quality reference genome of wild soybean provides a powerful tool to mine soybean genomes.</title>
        <authorList>
            <person name="Xie M."/>
            <person name="Chung C.Y.L."/>
            <person name="Li M.-W."/>
            <person name="Wong F.-L."/>
            <person name="Chan T.-F."/>
            <person name="Lam H.-M."/>
        </authorList>
    </citation>
    <scope>NUCLEOTIDE SEQUENCE [LARGE SCALE GENOMIC DNA]</scope>
    <source>
        <strain evidence="3">cv. W05</strain>
        <tissue evidence="2">Hypocotyl of etiolated seedlings</tissue>
    </source>
</reference>
<organism evidence="2 3">
    <name type="scientific">Glycine soja</name>
    <name type="common">Wild soybean</name>
    <dbReference type="NCBI Taxonomy" id="3848"/>
    <lineage>
        <taxon>Eukaryota</taxon>
        <taxon>Viridiplantae</taxon>
        <taxon>Streptophyta</taxon>
        <taxon>Embryophyta</taxon>
        <taxon>Tracheophyta</taxon>
        <taxon>Spermatophyta</taxon>
        <taxon>Magnoliopsida</taxon>
        <taxon>eudicotyledons</taxon>
        <taxon>Gunneridae</taxon>
        <taxon>Pentapetalae</taxon>
        <taxon>rosids</taxon>
        <taxon>fabids</taxon>
        <taxon>Fabales</taxon>
        <taxon>Fabaceae</taxon>
        <taxon>Papilionoideae</taxon>
        <taxon>50 kb inversion clade</taxon>
        <taxon>NPAAA clade</taxon>
        <taxon>indigoferoid/millettioid clade</taxon>
        <taxon>Phaseoleae</taxon>
        <taxon>Glycine</taxon>
        <taxon>Glycine subgen. Soja</taxon>
    </lineage>
</organism>
<keyword evidence="1" id="KW-0472">Membrane</keyword>